<dbReference type="AlphaFoldDB" id="A0A9P6QMR8"/>
<dbReference type="EMBL" id="JAAAJB010000024">
    <property type="protein sequence ID" value="KAG0269456.1"/>
    <property type="molecule type" value="Genomic_DNA"/>
</dbReference>
<reference evidence="2" key="1">
    <citation type="journal article" date="2020" name="Fungal Divers.">
        <title>Resolving the Mortierellaceae phylogeny through synthesis of multi-gene phylogenetics and phylogenomics.</title>
        <authorList>
            <person name="Vandepol N."/>
            <person name="Liber J."/>
            <person name="Desiro A."/>
            <person name="Na H."/>
            <person name="Kennedy M."/>
            <person name="Barry K."/>
            <person name="Grigoriev I.V."/>
            <person name="Miller A.N."/>
            <person name="O'Donnell K."/>
            <person name="Stajich J.E."/>
            <person name="Bonito G."/>
        </authorList>
    </citation>
    <scope>NUCLEOTIDE SEQUENCE</scope>
    <source>
        <strain evidence="2">BC1065</strain>
    </source>
</reference>
<name>A0A9P6QMR8_9FUNG</name>
<organism evidence="2 3">
    <name type="scientific">Actinomortierella ambigua</name>
    <dbReference type="NCBI Taxonomy" id="1343610"/>
    <lineage>
        <taxon>Eukaryota</taxon>
        <taxon>Fungi</taxon>
        <taxon>Fungi incertae sedis</taxon>
        <taxon>Mucoromycota</taxon>
        <taxon>Mortierellomycotina</taxon>
        <taxon>Mortierellomycetes</taxon>
        <taxon>Mortierellales</taxon>
        <taxon>Mortierellaceae</taxon>
        <taxon>Actinomortierella</taxon>
    </lineage>
</organism>
<feature type="compositionally biased region" description="Polar residues" evidence="1">
    <location>
        <begin position="398"/>
        <end position="409"/>
    </location>
</feature>
<feature type="compositionally biased region" description="Low complexity" evidence="1">
    <location>
        <begin position="410"/>
        <end position="423"/>
    </location>
</feature>
<feature type="region of interest" description="Disordered" evidence="1">
    <location>
        <begin position="287"/>
        <end position="307"/>
    </location>
</feature>
<dbReference type="OrthoDB" id="2447224at2759"/>
<feature type="compositionally biased region" description="Basic and acidic residues" evidence="1">
    <location>
        <begin position="293"/>
        <end position="304"/>
    </location>
</feature>
<protein>
    <submittedName>
        <fullName evidence="2">Uncharacterized protein</fullName>
    </submittedName>
</protein>
<dbReference type="Proteomes" id="UP000807716">
    <property type="component" value="Unassembled WGS sequence"/>
</dbReference>
<accession>A0A9P6QMR8</accession>
<comment type="caution">
    <text evidence="2">The sequence shown here is derived from an EMBL/GenBank/DDBJ whole genome shotgun (WGS) entry which is preliminary data.</text>
</comment>
<evidence type="ECO:0000313" key="2">
    <source>
        <dbReference type="EMBL" id="KAG0269456.1"/>
    </source>
</evidence>
<proteinExistence type="predicted"/>
<evidence type="ECO:0000313" key="3">
    <source>
        <dbReference type="Proteomes" id="UP000807716"/>
    </source>
</evidence>
<evidence type="ECO:0000256" key="1">
    <source>
        <dbReference type="SAM" id="MobiDB-lite"/>
    </source>
</evidence>
<feature type="region of interest" description="Disordered" evidence="1">
    <location>
        <begin position="398"/>
        <end position="423"/>
    </location>
</feature>
<sequence length="519" mass="56941">MARELKLMVLYLSTPRSLGVSFDIFQARQEISSKLQLMDAASHAIRTLDKKGQVADREIAKLNRIIHTLERATAVKVGQREGGVLPCAKTTGDTRELMHVGISTIVFPPSLAKVVGKKYFLRLKISSMLQLDWSDGWTHSAATASTGTEPSFFSMGSSTTLHGLASGRTIQRDLEVALGPHPNQLQPPLQLQLGLQYRVQLTSSGHRTVYFPVDLVVLDHLHFAEPVVIGQEEEEGEGEDDDVMMVEKEGNVKEGGEIGDVEKRWPTKMDVEALGFRQHCTCAESASSSIAREGGRKKNDYHDEKEEEDEEVYRWIERSPDQQLYFLLDPPSLDEDDDRVSTGVTTIGFDNCLSMLLGDYISAPDRLAGMLVSAETAYIAIPSCGTIAEPLPLLLSDEGTNQKNNDPIATTSSSSSNRSTGIGRSAWNAQGLCTTSTATTTTTTMIPKTVTARIQLALVDTTVAGNRDRAQRWAAAAGEDRLQVCLTVSEAADRGMLSAWMKMHLVNALERRICELMMP</sequence>
<gene>
    <name evidence="2" type="ORF">DFQ27_003368</name>
</gene>
<keyword evidence="3" id="KW-1185">Reference proteome</keyword>